<feature type="non-terminal residue" evidence="4">
    <location>
        <position position="1"/>
    </location>
</feature>
<evidence type="ECO:0000259" key="3">
    <source>
        <dbReference type="Pfam" id="PF01103"/>
    </source>
</evidence>
<dbReference type="Pfam" id="PF01103">
    <property type="entry name" value="Omp85"/>
    <property type="match status" value="1"/>
</dbReference>
<evidence type="ECO:0000256" key="1">
    <source>
        <dbReference type="ARBA" id="ARBA00004370"/>
    </source>
</evidence>
<evidence type="ECO:0000313" key="4">
    <source>
        <dbReference type="EMBL" id="MES1922566.1"/>
    </source>
</evidence>
<proteinExistence type="predicted"/>
<dbReference type="EMBL" id="JBDODL010003106">
    <property type="protein sequence ID" value="MES1922566.1"/>
    <property type="molecule type" value="Genomic_DNA"/>
</dbReference>
<feature type="domain" description="Bacterial surface antigen (D15)" evidence="3">
    <location>
        <begin position="23"/>
        <end position="225"/>
    </location>
</feature>
<dbReference type="Proteomes" id="UP001439008">
    <property type="component" value="Unassembled WGS sequence"/>
</dbReference>
<keyword evidence="5" id="KW-1185">Reference proteome</keyword>
<dbReference type="InterPro" id="IPR000184">
    <property type="entry name" value="Bac_surfAg_D15"/>
</dbReference>
<protein>
    <recommendedName>
        <fullName evidence="3">Bacterial surface antigen (D15) domain-containing protein</fullName>
    </recommendedName>
</protein>
<reference evidence="4 5" key="1">
    <citation type="journal article" date="2024" name="BMC Biol.">
        <title>Comparative genomics of Ascetosporea gives new insight into the evolutionary basis for animal parasitism in Rhizaria.</title>
        <authorList>
            <person name="Hiltunen Thoren M."/>
            <person name="Onut-Brannstrom I."/>
            <person name="Alfjorden A."/>
            <person name="Peckova H."/>
            <person name="Swords F."/>
            <person name="Hooper C."/>
            <person name="Holzer A.S."/>
            <person name="Bass D."/>
            <person name="Burki F."/>
        </authorList>
    </citation>
    <scope>NUCLEOTIDE SEQUENCE [LARGE SCALE GENOMIC DNA]</scope>
    <source>
        <strain evidence="4">20-A016</strain>
    </source>
</reference>
<name>A0ABV2ASB8_9EUKA</name>
<feature type="non-terminal residue" evidence="4">
    <location>
        <position position="228"/>
    </location>
</feature>
<accession>A0ABV2ASB8</accession>
<dbReference type="Gene3D" id="2.40.160.50">
    <property type="entry name" value="membrane protein fhac: a member of the omp85/tpsb transporter family"/>
    <property type="match status" value="1"/>
</dbReference>
<sequence length="228" mass="25441">NLKSVLDNTIIQSTKSAICFSHLIYNTTDDITLPTKGYFLKSNYELAGFGGDTAHFKYTTKHGSYFQLPKLSQFTIGITTNFGFIRAFDSFMRPHKPKKSKLNDRFFLGGIDYLPGFKDNSVNISDKTIGGDLILSNRLSLSFPLKLPYLDKNRIRGSLFASSGSIAQFNPEKAFLVNNPIRNTRFSVGAAVDIPMEGLKGSFRMSLSKALNPFKNDSTARFQFGFVV</sequence>
<organism evidence="4 5">
    <name type="scientific">Bonamia ostreae</name>
    <dbReference type="NCBI Taxonomy" id="126728"/>
    <lineage>
        <taxon>Eukaryota</taxon>
        <taxon>Sar</taxon>
        <taxon>Rhizaria</taxon>
        <taxon>Endomyxa</taxon>
        <taxon>Ascetosporea</taxon>
        <taxon>Haplosporida</taxon>
        <taxon>Bonamia</taxon>
    </lineage>
</organism>
<comment type="subcellular location">
    <subcellularLocation>
        <location evidence="1">Membrane</location>
    </subcellularLocation>
</comment>
<gene>
    <name evidence="4" type="ORF">MHBO_004080</name>
</gene>
<evidence type="ECO:0000256" key="2">
    <source>
        <dbReference type="ARBA" id="ARBA00023136"/>
    </source>
</evidence>
<evidence type="ECO:0000313" key="5">
    <source>
        <dbReference type="Proteomes" id="UP001439008"/>
    </source>
</evidence>
<keyword evidence="2" id="KW-0472">Membrane</keyword>
<comment type="caution">
    <text evidence="4">The sequence shown here is derived from an EMBL/GenBank/DDBJ whole genome shotgun (WGS) entry which is preliminary data.</text>
</comment>